<comment type="caution">
    <text evidence="3">The sequence shown here is derived from an EMBL/GenBank/DDBJ whole genome shotgun (WGS) entry which is preliminary data.</text>
</comment>
<dbReference type="PRINTS" id="PR00419">
    <property type="entry name" value="ADXRDTASE"/>
</dbReference>
<evidence type="ECO:0000259" key="1">
    <source>
        <dbReference type="Pfam" id="PF07992"/>
    </source>
</evidence>
<dbReference type="InterPro" id="IPR009051">
    <property type="entry name" value="Helical_ferredxn"/>
</dbReference>
<dbReference type="Pfam" id="PF14691">
    <property type="entry name" value="Fer4_20"/>
    <property type="match status" value="1"/>
</dbReference>
<dbReference type="InterPro" id="IPR028261">
    <property type="entry name" value="DPD_II"/>
</dbReference>
<dbReference type="Gene3D" id="3.50.50.60">
    <property type="entry name" value="FAD/NAD(P)-binding domain"/>
    <property type="match status" value="2"/>
</dbReference>
<dbReference type="NCBIfam" id="TIGR01316">
    <property type="entry name" value="gltA"/>
    <property type="match status" value="1"/>
</dbReference>
<dbReference type="InterPro" id="IPR036188">
    <property type="entry name" value="FAD/NAD-bd_sf"/>
</dbReference>
<reference evidence="3" key="2">
    <citation type="submission" date="2021-04" db="EMBL/GenBank/DDBJ databases">
        <authorList>
            <person name="Gilroy R."/>
        </authorList>
    </citation>
    <scope>NUCLEOTIDE SEQUENCE</scope>
    <source>
        <strain evidence="3">Gambia11-129</strain>
    </source>
</reference>
<dbReference type="InterPro" id="IPR023753">
    <property type="entry name" value="FAD/NAD-binding_dom"/>
</dbReference>
<dbReference type="SUPFAM" id="SSF51971">
    <property type="entry name" value="Nucleotide-binding domain"/>
    <property type="match status" value="2"/>
</dbReference>
<dbReference type="Gene3D" id="1.10.1060.10">
    <property type="entry name" value="Alpha-helical ferredoxin"/>
    <property type="match status" value="1"/>
</dbReference>
<evidence type="ECO:0000259" key="2">
    <source>
        <dbReference type="Pfam" id="PF14691"/>
    </source>
</evidence>
<organism evidence="3 4">
    <name type="scientific">Candidatus Ornithospirochaeta avicola</name>
    <dbReference type="NCBI Taxonomy" id="2840896"/>
    <lineage>
        <taxon>Bacteria</taxon>
        <taxon>Pseudomonadati</taxon>
        <taxon>Spirochaetota</taxon>
        <taxon>Spirochaetia</taxon>
        <taxon>Spirochaetales</taxon>
        <taxon>Spirochaetaceae</taxon>
        <taxon>Spirochaetaceae incertae sedis</taxon>
        <taxon>Candidatus Ornithospirochaeta</taxon>
    </lineage>
</organism>
<dbReference type="Pfam" id="PF07992">
    <property type="entry name" value="Pyr_redox_2"/>
    <property type="match status" value="1"/>
</dbReference>
<dbReference type="SUPFAM" id="SSF46548">
    <property type="entry name" value="alpha-helical ferredoxin"/>
    <property type="match status" value="1"/>
</dbReference>
<dbReference type="PANTHER" id="PTHR42783:SF3">
    <property type="entry name" value="GLUTAMATE SYNTHASE [NADPH] SMALL CHAIN-RELATED"/>
    <property type="match status" value="1"/>
</dbReference>
<dbReference type="InterPro" id="IPR006004">
    <property type="entry name" value="SudA-like"/>
</dbReference>
<reference evidence="3" key="1">
    <citation type="journal article" date="2021" name="PeerJ">
        <title>Extensive microbial diversity within the chicken gut microbiome revealed by metagenomics and culture.</title>
        <authorList>
            <person name="Gilroy R."/>
            <person name="Ravi A."/>
            <person name="Getino M."/>
            <person name="Pursley I."/>
            <person name="Horton D.L."/>
            <person name="Alikhan N.F."/>
            <person name="Baker D."/>
            <person name="Gharbi K."/>
            <person name="Hall N."/>
            <person name="Watson M."/>
            <person name="Adriaenssens E.M."/>
            <person name="Foster-Nyarko E."/>
            <person name="Jarju S."/>
            <person name="Secka A."/>
            <person name="Antonio M."/>
            <person name="Oren A."/>
            <person name="Chaudhuri R.R."/>
            <person name="La Ragione R."/>
            <person name="Hildebrand F."/>
            <person name="Pallen M.J."/>
        </authorList>
    </citation>
    <scope>NUCLEOTIDE SEQUENCE</scope>
    <source>
        <strain evidence="3">Gambia11-129</strain>
    </source>
</reference>
<evidence type="ECO:0000313" key="3">
    <source>
        <dbReference type="EMBL" id="HIV99563.1"/>
    </source>
</evidence>
<accession>A0A9D1PVK7</accession>
<dbReference type="AlphaFoldDB" id="A0A9D1PVK7"/>
<dbReference type="EC" id="1.4.1.13" evidence="3"/>
<gene>
    <name evidence="3" type="primary">gltA</name>
    <name evidence="3" type="ORF">IAB12_07295</name>
</gene>
<protein>
    <submittedName>
        <fullName evidence="3">NADPH-dependent glutamate synthase</fullName>
        <ecNumber evidence="3">1.4.1.13</ecNumber>
    </submittedName>
</protein>
<keyword evidence="3" id="KW-0560">Oxidoreductase</keyword>
<dbReference type="GO" id="GO:0051536">
    <property type="term" value="F:iron-sulfur cluster binding"/>
    <property type="evidence" value="ECO:0007669"/>
    <property type="project" value="InterPro"/>
</dbReference>
<dbReference type="EMBL" id="DXHU01000023">
    <property type="protein sequence ID" value="HIV99563.1"/>
    <property type="molecule type" value="Genomic_DNA"/>
</dbReference>
<proteinExistence type="predicted"/>
<name>A0A9D1PVK7_9SPIO</name>
<dbReference type="PANTHER" id="PTHR42783">
    <property type="entry name" value="GLUTAMATE SYNTHASE [NADPH] SMALL CHAIN"/>
    <property type="match status" value="1"/>
</dbReference>
<dbReference type="GO" id="GO:0004355">
    <property type="term" value="F:glutamate synthase (NADPH) activity"/>
    <property type="evidence" value="ECO:0007669"/>
    <property type="project" value="UniProtKB-EC"/>
</dbReference>
<feature type="domain" description="Dihydroprymidine dehydrogenase" evidence="2">
    <location>
        <begin position="40"/>
        <end position="152"/>
    </location>
</feature>
<feature type="domain" description="FAD/NAD(P)-binding" evidence="1">
    <location>
        <begin position="165"/>
        <end position="474"/>
    </location>
</feature>
<evidence type="ECO:0000313" key="4">
    <source>
        <dbReference type="Proteomes" id="UP000823936"/>
    </source>
</evidence>
<sequence>MRDEERARLVVSSAAEGALSVKDRMAIEPFDMPSQEPDERIKNMDEVALGYTEIIARAEAERCLNCKNKPCIQGCPVKIDIPLFIEKIREKDYQGSLRVINRDSLLPSICGRVCPQENQCQKYCTLGKALKSVDKAVQIGRLERFVADINSSNMILPEIKEPSGKKVAIVGSGPAAISCAADLRKEGHEVVIFEALHKTGGVLSYGIPEFRLPKRLVDREFEKLDMMGVKIEKNVLVGRTISIKQLMEDEHFDAVFVASGAGLPRFMGIKGENSVGVFSANEYLTRSNLMKAYDKEKSHTPIFIAHRVAVLGGGNVAMDAARTALRLGAETVDIVYRRTRSEMPARKEEVSHAVEEGCNILELSQPVEIKSDESGKVSSLVIRKCRLGEVDQSGRRSPVEIEGSDYERSYDAVIVAIGNASNPLIKMTTDEIEVNRKGNFIVNEETNETSMRNVYAGGDIVLGAATVILAMGQGRKAASAINKRLCSEG</sequence>
<dbReference type="Proteomes" id="UP000823936">
    <property type="component" value="Unassembled WGS sequence"/>
</dbReference>